<proteinExistence type="predicted"/>
<organism evidence="2">
    <name type="scientific">Dactylorhiza cryptic virus 3</name>
    <dbReference type="NCBI Taxonomy" id="2809265"/>
    <lineage>
        <taxon>Viruses</taxon>
        <taxon>Riboviria</taxon>
        <taxon>Orthornavirae</taxon>
        <taxon>Pisuviricota</taxon>
        <taxon>Duplopiviricetes</taxon>
        <taxon>Durnavirales</taxon>
        <taxon>Partitiviridae</taxon>
    </lineage>
</organism>
<evidence type="ECO:0000256" key="1">
    <source>
        <dbReference type="SAM" id="MobiDB-lite"/>
    </source>
</evidence>
<feature type="compositionally biased region" description="Polar residues" evidence="1">
    <location>
        <begin position="362"/>
        <end position="371"/>
    </location>
</feature>
<name>A0A890CBP5_9VIRU</name>
<protein>
    <submittedName>
        <fullName evidence="2">Putative CP</fullName>
    </submittedName>
</protein>
<dbReference type="EMBL" id="MT159308">
    <property type="protein sequence ID" value="QRG29194.1"/>
    <property type="molecule type" value="Genomic_RNA"/>
</dbReference>
<accession>A0A890CBP5</accession>
<feature type="region of interest" description="Disordered" evidence="1">
    <location>
        <begin position="318"/>
        <end position="371"/>
    </location>
</feature>
<reference evidence="2" key="1">
    <citation type="submission" date="2020-03" db="EMBL/GenBank/DDBJ databases">
        <authorList>
            <person name="Jo Y."/>
            <person name="Cho W.K."/>
        </authorList>
    </citation>
    <scope>NUCLEOTIDE SEQUENCE</scope>
    <source>
        <strain evidence="2">Won</strain>
    </source>
</reference>
<sequence length="409" mass="47498">MASGDRVTPADDTNVAQTNLPPLVLNSTTSLRKASEFLFENSRIGPLRSHYDKYRRYIHLRSDQMFTALVSLYANVFHSQWFDFRRFHESFGVPQHQLGWTHAARVYISMWFIDLYVSNREAVKKISSIAFNERFGTEITFVSNEYDVYLALLNASIRPTHISLALEDSLYIPVISDVIDFTNPDPFDIPNFVKDEEYFYGLLDIMKARRHWNFQPLSHNVLGRPCWLFDWHQQATVCSWFPMEGHFNNEDVTLAYILGEACTPNLGPRDVDDWQFFDGQIPADLNPAHFDRITDRRFYGSYEVRTLEVDSEFTLPTTAQEAHASAQKKRKSGKEIEPHRTVRVQPRRTTRSDEPQGPPANNDATATSSTDVVEAPRYRLEDWCYHYRVILFMDPHTRTGALRMLSHNN</sequence>
<evidence type="ECO:0000313" key="2">
    <source>
        <dbReference type="EMBL" id="QRG29194.1"/>
    </source>
</evidence>